<gene>
    <name evidence="2" type="ORF">CTER_1204</name>
</gene>
<accession>S0FWJ5</accession>
<dbReference type="STRING" id="1195236.CTER_1204"/>
<sequence>MVELAIKIIDKNQNVKLQNTGENEVTLIYTSEYVRGDIIRIESSVKNLHVILQVDDALGPAFVYVAGDVNYNVPFGDKRISYSPKVFCGSKHYLYARVATRDEIKAYRNLALNVADQPGETDCYPHAAANVETRGEAVFAARNAIDGVVANTSHGEWPFQSWGINRQDDATIMIDFGRRIVADRIILYTRADFPHDNWWTQVTLSFSDGSCIDWQLKKSHKPHLLNFEKKIITWVRLSNLIKSDDPSPFPALSQIEVYGTVFEEVQAVQIR</sequence>
<dbReference type="AlphaFoldDB" id="S0FWJ5"/>
<evidence type="ECO:0000313" key="3">
    <source>
        <dbReference type="Proteomes" id="UP000014155"/>
    </source>
</evidence>
<evidence type="ECO:0000259" key="1">
    <source>
        <dbReference type="Pfam" id="PF24135"/>
    </source>
</evidence>
<name>S0FWJ5_RUMCE</name>
<keyword evidence="3" id="KW-1185">Reference proteome</keyword>
<dbReference type="Gene3D" id="2.60.120.260">
    <property type="entry name" value="Galactose-binding domain-like"/>
    <property type="match status" value="1"/>
</dbReference>
<dbReference type="PATRIC" id="fig|1195236.3.peg.1511"/>
<reference evidence="2 3" key="1">
    <citation type="journal article" date="2013" name="Genome Announc.">
        <title>Draft Genome Sequence of the Cellulolytic, Mesophilic, Anaerobic Bacterium Clostridium termitidis Strain CT1112 (DSM 5398).</title>
        <authorList>
            <person name="Lal S."/>
            <person name="Ramachandran U."/>
            <person name="Zhang X."/>
            <person name="Munir R."/>
            <person name="Sparling R."/>
            <person name="Levin D.B."/>
        </authorList>
    </citation>
    <scope>NUCLEOTIDE SEQUENCE [LARGE SCALE GENOMIC DNA]</scope>
    <source>
        <strain evidence="2 3">CT1112</strain>
    </source>
</reference>
<protein>
    <recommendedName>
        <fullName evidence="1">DUF7402 domain-containing protein</fullName>
    </recommendedName>
</protein>
<dbReference type="InterPro" id="IPR008979">
    <property type="entry name" value="Galactose-bd-like_sf"/>
</dbReference>
<feature type="domain" description="DUF7402" evidence="1">
    <location>
        <begin position="134"/>
        <end position="238"/>
    </location>
</feature>
<dbReference type="SUPFAM" id="SSF49785">
    <property type="entry name" value="Galactose-binding domain-like"/>
    <property type="match status" value="1"/>
</dbReference>
<dbReference type="EMBL" id="AORV01000025">
    <property type="protein sequence ID" value="EMS72913.1"/>
    <property type="molecule type" value="Genomic_DNA"/>
</dbReference>
<comment type="caution">
    <text evidence="2">The sequence shown here is derived from an EMBL/GenBank/DDBJ whole genome shotgun (WGS) entry which is preliminary data.</text>
</comment>
<evidence type="ECO:0000313" key="2">
    <source>
        <dbReference type="EMBL" id="EMS72913.1"/>
    </source>
</evidence>
<dbReference type="InterPro" id="IPR055826">
    <property type="entry name" value="DUF7402"/>
</dbReference>
<dbReference type="Proteomes" id="UP000014155">
    <property type="component" value="Unassembled WGS sequence"/>
</dbReference>
<dbReference type="eggNOG" id="ENOG502ZAKM">
    <property type="taxonomic scope" value="Bacteria"/>
</dbReference>
<dbReference type="RefSeq" id="WP_004624647.1">
    <property type="nucleotide sequence ID" value="NZ_AORV01000025.1"/>
</dbReference>
<organism evidence="2 3">
    <name type="scientific">Ruminiclostridium cellobioparum subsp. termitidis CT1112</name>
    <dbReference type="NCBI Taxonomy" id="1195236"/>
    <lineage>
        <taxon>Bacteria</taxon>
        <taxon>Bacillati</taxon>
        <taxon>Bacillota</taxon>
        <taxon>Clostridia</taxon>
        <taxon>Eubacteriales</taxon>
        <taxon>Oscillospiraceae</taxon>
        <taxon>Ruminiclostridium</taxon>
    </lineage>
</organism>
<proteinExistence type="predicted"/>
<dbReference type="Pfam" id="PF24135">
    <property type="entry name" value="DUF7402"/>
    <property type="match status" value="1"/>
</dbReference>